<dbReference type="SUPFAM" id="SSF53807">
    <property type="entry name" value="Helical backbone' metal receptor"/>
    <property type="match status" value="1"/>
</dbReference>
<feature type="signal peptide" evidence="2">
    <location>
        <begin position="1"/>
        <end position="20"/>
    </location>
</feature>
<protein>
    <submittedName>
        <fullName evidence="4">Iron complex transport system substrate-binding protein</fullName>
    </submittedName>
</protein>
<dbReference type="EMBL" id="FNDU01000001">
    <property type="protein sequence ID" value="SDH46526.1"/>
    <property type="molecule type" value="Genomic_DNA"/>
</dbReference>
<keyword evidence="2" id="KW-0732">Signal</keyword>
<dbReference type="InterPro" id="IPR050902">
    <property type="entry name" value="ABC_Transporter_SBP"/>
</dbReference>
<comment type="similarity">
    <text evidence="1">Belongs to the bacterial solute-binding protein 8 family.</text>
</comment>
<keyword evidence="5" id="KW-1185">Reference proteome</keyword>
<dbReference type="InterPro" id="IPR002491">
    <property type="entry name" value="ABC_transptr_periplasmic_BD"/>
</dbReference>
<dbReference type="AlphaFoldDB" id="A0A1G8CM91"/>
<dbReference type="CDD" id="cd01148">
    <property type="entry name" value="TroA_a"/>
    <property type="match status" value="1"/>
</dbReference>
<dbReference type="PANTHER" id="PTHR30535:SF7">
    <property type="entry name" value="IRON(III) DICITRATE-BINDING PROTEIN"/>
    <property type="match status" value="1"/>
</dbReference>
<name>A0A1G8CM91_9BACI</name>
<dbReference type="Gene3D" id="3.40.50.1980">
    <property type="entry name" value="Nitrogenase molybdenum iron protein domain"/>
    <property type="match status" value="2"/>
</dbReference>
<gene>
    <name evidence="4" type="ORF">SAMN05216352_101373</name>
</gene>
<feature type="domain" description="Fe/B12 periplasmic-binding" evidence="3">
    <location>
        <begin position="48"/>
        <end position="311"/>
    </location>
</feature>
<sequence length="311" mass="34655">MKKMIVILSLLFLAACQVESKETTASNSEQIKVENQDEEIILENAPERAISLNQHVTEIMLALGLEDRMVGTAYLDDAIHPDLKDAYEKVPVLAEQYPSQENILAAKPDFIYGGWESAFQNEAAGSREELEKFGIASYLHESSNIKNPQLEDVFQDIKNIGKIFREEEAAETLTSEIQSKVQEIQQNIPKQEVTKKVFVYDSGDSAPLTAGQNFLNTLIEIGGAENIFGNLNKGWATVSWEEVAEAAPDEIIIIDYGDTSVEDKKTFLKNHSVMKELKAVKEEQFTIIPLSEASEGIRAPEALEKIVDGIY</sequence>
<dbReference type="STRING" id="930129.SAMN05216352_101373"/>
<evidence type="ECO:0000256" key="2">
    <source>
        <dbReference type="SAM" id="SignalP"/>
    </source>
</evidence>
<proteinExistence type="inferred from homology"/>
<evidence type="ECO:0000313" key="5">
    <source>
        <dbReference type="Proteomes" id="UP000199017"/>
    </source>
</evidence>
<evidence type="ECO:0000259" key="3">
    <source>
        <dbReference type="PROSITE" id="PS50983"/>
    </source>
</evidence>
<dbReference type="Proteomes" id="UP000199017">
    <property type="component" value="Unassembled WGS sequence"/>
</dbReference>
<evidence type="ECO:0000313" key="4">
    <source>
        <dbReference type="EMBL" id="SDH46526.1"/>
    </source>
</evidence>
<dbReference type="PANTHER" id="PTHR30535">
    <property type="entry name" value="VITAMIN B12-BINDING PROTEIN"/>
    <property type="match status" value="1"/>
</dbReference>
<dbReference type="PROSITE" id="PS51257">
    <property type="entry name" value="PROKAR_LIPOPROTEIN"/>
    <property type="match status" value="1"/>
</dbReference>
<organism evidence="4 5">
    <name type="scientific">Alteribacillus bidgolensis</name>
    <dbReference type="NCBI Taxonomy" id="930129"/>
    <lineage>
        <taxon>Bacteria</taxon>
        <taxon>Bacillati</taxon>
        <taxon>Bacillota</taxon>
        <taxon>Bacilli</taxon>
        <taxon>Bacillales</taxon>
        <taxon>Bacillaceae</taxon>
        <taxon>Alteribacillus</taxon>
    </lineage>
</organism>
<reference evidence="4 5" key="1">
    <citation type="submission" date="2016-10" db="EMBL/GenBank/DDBJ databases">
        <authorList>
            <person name="de Groot N.N."/>
        </authorList>
    </citation>
    <scope>NUCLEOTIDE SEQUENCE [LARGE SCALE GENOMIC DNA]</scope>
    <source>
        <strain evidence="5">P4B,CCM 7963,CECT 7998,DSM 25260,IBRC-M 10614,KCTC 13821</strain>
    </source>
</reference>
<dbReference type="Pfam" id="PF01497">
    <property type="entry name" value="Peripla_BP_2"/>
    <property type="match status" value="1"/>
</dbReference>
<dbReference type="PROSITE" id="PS50983">
    <property type="entry name" value="FE_B12_PBP"/>
    <property type="match status" value="1"/>
</dbReference>
<evidence type="ECO:0000256" key="1">
    <source>
        <dbReference type="ARBA" id="ARBA00008814"/>
    </source>
</evidence>
<feature type="chain" id="PRO_5011534968" evidence="2">
    <location>
        <begin position="21"/>
        <end position="311"/>
    </location>
</feature>
<accession>A0A1G8CM91</accession>